<accession>A0A3S1BQG8</accession>
<protein>
    <submittedName>
        <fullName evidence="1">Uncharacterized protein</fullName>
    </submittedName>
</protein>
<dbReference type="Proteomes" id="UP000271974">
    <property type="component" value="Unassembled WGS sequence"/>
</dbReference>
<sequence>MWKDVDSRSSSSYPLIVGAQQSSGGGLVPFKSALYRVSWGSCTLQVCALQSQVGVLYPSSLRSTESGGGLVPFKSALYRVRWGSCTLQVCALQSSGGGLVPFKSALYRVRWGSCTLQVCAPQSSGGGLVPFKSALYRVQVGVLYPSSLRSTEFRLSRVRIRSRASALPASGDWGGARTVAVTPGHCDHTHLGQKEVSCTQGWTAIVAPLDLGEAVGTRPRST</sequence>
<reference evidence="1 2" key="1">
    <citation type="submission" date="2019-01" db="EMBL/GenBank/DDBJ databases">
        <title>A draft genome assembly of the solar-powered sea slug Elysia chlorotica.</title>
        <authorList>
            <person name="Cai H."/>
            <person name="Li Q."/>
            <person name="Fang X."/>
            <person name="Li J."/>
            <person name="Curtis N.E."/>
            <person name="Altenburger A."/>
            <person name="Shibata T."/>
            <person name="Feng M."/>
            <person name="Maeda T."/>
            <person name="Schwartz J.A."/>
            <person name="Shigenobu S."/>
            <person name="Lundholm N."/>
            <person name="Nishiyama T."/>
            <person name="Yang H."/>
            <person name="Hasebe M."/>
            <person name="Li S."/>
            <person name="Pierce S.K."/>
            <person name="Wang J."/>
        </authorList>
    </citation>
    <scope>NUCLEOTIDE SEQUENCE [LARGE SCALE GENOMIC DNA]</scope>
    <source>
        <strain evidence="1">EC2010</strain>
        <tissue evidence="1">Whole organism of an adult</tissue>
    </source>
</reference>
<dbReference type="EMBL" id="RQTK01001072">
    <property type="protein sequence ID" value="RUS72398.1"/>
    <property type="molecule type" value="Genomic_DNA"/>
</dbReference>
<evidence type="ECO:0000313" key="1">
    <source>
        <dbReference type="EMBL" id="RUS72398.1"/>
    </source>
</evidence>
<proteinExistence type="predicted"/>
<comment type="caution">
    <text evidence="1">The sequence shown here is derived from an EMBL/GenBank/DDBJ whole genome shotgun (WGS) entry which is preliminary data.</text>
</comment>
<organism evidence="1 2">
    <name type="scientific">Elysia chlorotica</name>
    <name type="common">Eastern emerald elysia</name>
    <name type="synonym">Sea slug</name>
    <dbReference type="NCBI Taxonomy" id="188477"/>
    <lineage>
        <taxon>Eukaryota</taxon>
        <taxon>Metazoa</taxon>
        <taxon>Spiralia</taxon>
        <taxon>Lophotrochozoa</taxon>
        <taxon>Mollusca</taxon>
        <taxon>Gastropoda</taxon>
        <taxon>Heterobranchia</taxon>
        <taxon>Euthyneura</taxon>
        <taxon>Panpulmonata</taxon>
        <taxon>Sacoglossa</taxon>
        <taxon>Placobranchoidea</taxon>
        <taxon>Plakobranchidae</taxon>
        <taxon>Elysia</taxon>
    </lineage>
</organism>
<keyword evidence="2" id="KW-1185">Reference proteome</keyword>
<evidence type="ECO:0000313" key="2">
    <source>
        <dbReference type="Proteomes" id="UP000271974"/>
    </source>
</evidence>
<name>A0A3S1BQG8_ELYCH</name>
<gene>
    <name evidence="1" type="ORF">EGW08_019835</name>
</gene>
<dbReference type="AlphaFoldDB" id="A0A3S1BQG8"/>